<evidence type="ECO:0000256" key="4">
    <source>
        <dbReference type="ARBA" id="ARBA00022598"/>
    </source>
</evidence>
<dbReference type="GO" id="GO:0016743">
    <property type="term" value="F:carboxyl- or carbamoyltransferase activity"/>
    <property type="evidence" value="ECO:0007669"/>
    <property type="project" value="UniProtKB-UniRule"/>
</dbReference>
<dbReference type="Pfam" id="PF07503">
    <property type="entry name" value="zf-HYPF"/>
    <property type="match status" value="2"/>
</dbReference>
<evidence type="ECO:0000256" key="11">
    <source>
        <dbReference type="PROSITE-ProRule" id="PRU00520"/>
    </source>
</evidence>
<comment type="pathway">
    <text evidence="1">Protein modification; [NiFe] hydrogenase maturation.</text>
</comment>
<dbReference type="InterPro" id="IPR055128">
    <property type="entry name" value="HypF_C_2"/>
</dbReference>
<dbReference type="InterPro" id="IPR004421">
    <property type="entry name" value="Carbamoyltransferase_HypF"/>
</dbReference>
<dbReference type="Gene3D" id="3.30.420.360">
    <property type="match status" value="1"/>
</dbReference>
<dbReference type="GO" id="GO:0003998">
    <property type="term" value="F:acylphosphatase activity"/>
    <property type="evidence" value="ECO:0007669"/>
    <property type="project" value="UniProtKB-EC"/>
</dbReference>
<dbReference type="SUPFAM" id="SSF54975">
    <property type="entry name" value="Acylphosphatase/BLUF domain-like"/>
    <property type="match status" value="1"/>
</dbReference>
<dbReference type="PANTHER" id="PTHR42959:SF1">
    <property type="entry name" value="CARBAMOYLTRANSFERASE HYPF"/>
    <property type="match status" value="1"/>
</dbReference>
<dbReference type="Gene3D" id="3.90.870.50">
    <property type="match status" value="1"/>
</dbReference>
<reference evidence="15 16" key="1">
    <citation type="submission" date="2019-07" db="EMBL/GenBank/DDBJ databases">
        <title>Paenibacillus thiaminolyticus NRRL B-4156.</title>
        <authorList>
            <person name="Hehnly C."/>
            <person name="Zhang L."/>
        </authorList>
    </citation>
    <scope>NUCLEOTIDE SEQUENCE [LARGE SCALE GENOMIC DNA]</scope>
    <source>
        <strain evidence="15 16">NRRL B-4156</strain>
    </source>
</reference>
<dbReference type="Pfam" id="PF01300">
    <property type="entry name" value="Sua5_yciO_yrdC"/>
    <property type="match status" value="1"/>
</dbReference>
<dbReference type="GO" id="GO:0008270">
    <property type="term" value="F:zinc ion binding"/>
    <property type="evidence" value="ECO:0007669"/>
    <property type="project" value="UniProtKB-KW"/>
</dbReference>
<evidence type="ECO:0000256" key="5">
    <source>
        <dbReference type="ARBA" id="ARBA00022723"/>
    </source>
</evidence>
<feature type="domain" description="YrdC-like" evidence="14">
    <location>
        <begin position="213"/>
        <end position="401"/>
    </location>
</feature>
<evidence type="ECO:0000313" key="16">
    <source>
        <dbReference type="Proteomes" id="UP000315377"/>
    </source>
</evidence>
<comment type="catalytic activity">
    <reaction evidence="9">
        <text>C-terminal L-cysteinyl-[HypE protein] + carbamoyl phosphate + ATP + H2O = C-terminal S-carboxamide-L-cysteinyl-[HypE protein] + AMP + phosphate + diphosphate + H(+)</text>
        <dbReference type="Rhea" id="RHEA:55636"/>
        <dbReference type="Rhea" id="RHEA-COMP:14247"/>
        <dbReference type="Rhea" id="RHEA-COMP:14392"/>
        <dbReference type="ChEBI" id="CHEBI:15377"/>
        <dbReference type="ChEBI" id="CHEBI:15378"/>
        <dbReference type="ChEBI" id="CHEBI:30616"/>
        <dbReference type="ChEBI" id="CHEBI:33019"/>
        <dbReference type="ChEBI" id="CHEBI:43474"/>
        <dbReference type="ChEBI" id="CHEBI:58228"/>
        <dbReference type="ChEBI" id="CHEBI:76913"/>
        <dbReference type="ChEBI" id="CHEBI:139126"/>
        <dbReference type="ChEBI" id="CHEBI:456215"/>
    </reaction>
</comment>
<sequence>MDRLAAAASEGPVSRVRIYVTGIVQGVGFRPYVFRLANRIGLSGHVRNRAGEVILEIEGRPLAIEAFVHQLRFHSATPIRIDALEVEAVPAAGDSRFIILPSEEEGHGGGTFPAFPPDLAVCPDCLRELGQAGSRFYQYPFISCMSCGPRFSAIRSLPYDRCSTSFANFQSCTDCEAEYECPSNRRFHAQTIACPRCGPHLELRDAEAKVISGSPLPACQAALREGAILAIKGIGGFHLVCDAKRKHTVEQLRLRKRRPNKPFALMAKDCSVVGAYFDISDAEMEALTSAAAPIVLVKPKPEAAALLPLEVIAPGLGRIGIMLPYAPLHELLFAEGIDWIVATSGNRSGFPIAYDNEEALLQLQGIADLFVLHNRDIVMWCDDSVGQAIAGEFQIIRRSRGYVPEALPVPLPRMATTEWPTVLGIGSEMKNTFCFLHNGKAFLSQHMGDLHTLECLRSQLAAREHFSQLLQTAPRLIAFDPHPDYLISREVRHSAGTPAIPVYHHHAHMAACMAENGIDAPVIGCILDGTGYGPDGLLWGCEILAGDYIGFERVRHLRPIVLPGGEAAIRHPWMTGFSLLHGAAADRSELEAWAAERFPRYASYFPIVAAQLCGRLPSPSASSAGRLFDGISAILNVCMDSTYEGEAAIRVSELAECSRADGIGIFDAYSYGLAGDQWDVTPMIRGMMHDLRHRLDVSAIARKCHHTVASMILEGVSQARRQFGLSSVVFSGGAWNNRYLQRAATQLLAQEGFSVYTHKKVPSGDGGIALGQAVCGLWRWVSEHVPIGASASAGSISEGLGGQSGLPWREIYGRHPAAGASEPGRICTGSRGRGDSNRG</sequence>
<feature type="active site" evidence="11">
    <location>
        <position position="48"/>
    </location>
</feature>
<evidence type="ECO:0000256" key="10">
    <source>
        <dbReference type="PIRNR" id="PIRNR006256"/>
    </source>
</evidence>
<evidence type="ECO:0000256" key="9">
    <source>
        <dbReference type="ARBA" id="ARBA00048220"/>
    </source>
</evidence>
<keyword evidence="7" id="KW-0862">Zinc</keyword>
<keyword evidence="6" id="KW-0863">Zinc-finger</keyword>
<dbReference type="InterPro" id="IPR036046">
    <property type="entry name" value="Acylphosphatase-like_dom_sf"/>
</dbReference>
<accession>A0AAP9DRB0</accession>
<organism evidence="15 16">
    <name type="scientific">Paenibacillus thiaminolyticus</name>
    <name type="common">Bacillus thiaminolyticus</name>
    <dbReference type="NCBI Taxonomy" id="49283"/>
    <lineage>
        <taxon>Bacteria</taxon>
        <taxon>Bacillati</taxon>
        <taxon>Bacillota</taxon>
        <taxon>Bacilli</taxon>
        <taxon>Bacillales</taxon>
        <taxon>Paenibacillaceae</taxon>
        <taxon>Paenibacillus</taxon>
    </lineage>
</organism>
<dbReference type="PIRSF" id="PIRSF006256">
    <property type="entry name" value="CMPcnvr_hdrg_mat"/>
    <property type="match status" value="1"/>
</dbReference>
<dbReference type="PANTHER" id="PTHR42959">
    <property type="entry name" value="CARBAMOYLTRANSFERASE"/>
    <property type="match status" value="1"/>
</dbReference>
<dbReference type="Pfam" id="PF17788">
    <property type="entry name" value="HypF_C"/>
    <property type="match status" value="1"/>
</dbReference>
<dbReference type="EC" id="6.2.-.-" evidence="10"/>
<proteinExistence type="inferred from homology"/>
<dbReference type="Proteomes" id="UP000315377">
    <property type="component" value="Chromosome"/>
</dbReference>
<dbReference type="EMBL" id="CP041405">
    <property type="protein sequence ID" value="QDM42655.1"/>
    <property type="molecule type" value="Genomic_DNA"/>
</dbReference>
<feature type="domain" description="Acylphosphatase-like" evidence="13">
    <location>
        <begin position="15"/>
        <end position="101"/>
    </location>
</feature>
<keyword evidence="4" id="KW-0436">Ligase</keyword>
<dbReference type="GO" id="GO:0016874">
    <property type="term" value="F:ligase activity"/>
    <property type="evidence" value="ECO:0007669"/>
    <property type="project" value="UniProtKB-UniRule"/>
</dbReference>
<evidence type="ECO:0000256" key="6">
    <source>
        <dbReference type="ARBA" id="ARBA00022771"/>
    </source>
</evidence>
<dbReference type="PROSITE" id="PS00150">
    <property type="entry name" value="ACYLPHOSPHATASE_1"/>
    <property type="match status" value="1"/>
</dbReference>
<evidence type="ECO:0000259" key="13">
    <source>
        <dbReference type="PROSITE" id="PS51160"/>
    </source>
</evidence>
<evidence type="ECO:0000256" key="1">
    <source>
        <dbReference type="ARBA" id="ARBA00004711"/>
    </source>
</evidence>
<dbReference type="Pfam" id="PF00708">
    <property type="entry name" value="Acylphosphatase"/>
    <property type="match status" value="1"/>
</dbReference>
<dbReference type="InterPro" id="IPR001792">
    <property type="entry name" value="Acylphosphatase-like_dom"/>
</dbReference>
<dbReference type="InterPro" id="IPR041440">
    <property type="entry name" value="HypF_C"/>
</dbReference>
<dbReference type="InterPro" id="IPR017968">
    <property type="entry name" value="Acylphosphatase_CS"/>
</dbReference>
<comment type="similarity">
    <text evidence="3 10">Belongs to the carbamoyltransferase HypF family.</text>
</comment>
<feature type="active site" evidence="11">
    <location>
        <position position="30"/>
    </location>
</feature>
<evidence type="ECO:0000313" key="15">
    <source>
        <dbReference type="EMBL" id="QDM42655.1"/>
    </source>
</evidence>
<evidence type="ECO:0000256" key="12">
    <source>
        <dbReference type="SAM" id="MobiDB-lite"/>
    </source>
</evidence>
<dbReference type="GO" id="GO:0051604">
    <property type="term" value="P:protein maturation"/>
    <property type="evidence" value="ECO:0007669"/>
    <property type="project" value="TreeGrafter"/>
</dbReference>
<dbReference type="Gene3D" id="3.30.110.120">
    <property type="match status" value="1"/>
</dbReference>
<dbReference type="PROSITE" id="PS51160">
    <property type="entry name" value="ACYLPHOSPHATASE_3"/>
    <property type="match status" value="1"/>
</dbReference>
<keyword evidence="11" id="KW-0378">Hydrolase</keyword>
<dbReference type="Gene3D" id="3.30.420.40">
    <property type="match status" value="1"/>
</dbReference>
<dbReference type="NCBIfam" id="TIGR00143">
    <property type="entry name" value="hypF"/>
    <property type="match status" value="1"/>
</dbReference>
<dbReference type="InterPro" id="IPR011125">
    <property type="entry name" value="Znf_HypF"/>
</dbReference>
<dbReference type="SUPFAM" id="SSF55821">
    <property type="entry name" value="YrdC/RibB"/>
    <property type="match status" value="1"/>
</dbReference>
<feature type="region of interest" description="Disordered" evidence="12">
    <location>
        <begin position="815"/>
        <end position="839"/>
    </location>
</feature>
<evidence type="ECO:0000259" key="14">
    <source>
        <dbReference type="PROSITE" id="PS51163"/>
    </source>
</evidence>
<evidence type="ECO:0000256" key="8">
    <source>
        <dbReference type="ARBA" id="ARBA00047645"/>
    </source>
</evidence>
<dbReference type="InterPro" id="IPR051060">
    <property type="entry name" value="Carbamoyltrans_HypF-like"/>
</dbReference>
<dbReference type="InterPro" id="IPR017945">
    <property type="entry name" value="DHBP_synth_RibB-like_a/b_dom"/>
</dbReference>
<gene>
    <name evidence="15" type="primary">hypF</name>
    <name evidence="15" type="ORF">FLT43_03410</name>
</gene>
<dbReference type="AlphaFoldDB" id="A0AAP9DRB0"/>
<protein>
    <recommendedName>
        <fullName evidence="10">Carbamoyltransferase</fullName>
        <ecNumber evidence="10">6.2.-.-</ecNumber>
    </recommendedName>
</protein>
<comment type="similarity">
    <text evidence="2">Belongs to the acylphosphatase family.</text>
</comment>
<dbReference type="PROSITE" id="PS51163">
    <property type="entry name" value="YRDC"/>
    <property type="match status" value="1"/>
</dbReference>
<evidence type="ECO:0000256" key="3">
    <source>
        <dbReference type="ARBA" id="ARBA00008097"/>
    </source>
</evidence>
<comment type="catalytic activity">
    <reaction evidence="8 11">
        <text>an acyl phosphate + H2O = a carboxylate + phosphate + H(+)</text>
        <dbReference type="Rhea" id="RHEA:14965"/>
        <dbReference type="ChEBI" id="CHEBI:15377"/>
        <dbReference type="ChEBI" id="CHEBI:15378"/>
        <dbReference type="ChEBI" id="CHEBI:29067"/>
        <dbReference type="ChEBI" id="CHEBI:43474"/>
        <dbReference type="ChEBI" id="CHEBI:59918"/>
        <dbReference type="EC" id="3.6.1.7"/>
    </reaction>
</comment>
<evidence type="ECO:0000256" key="7">
    <source>
        <dbReference type="ARBA" id="ARBA00022833"/>
    </source>
</evidence>
<dbReference type="Pfam" id="PF22521">
    <property type="entry name" value="HypF_C_2"/>
    <property type="match status" value="1"/>
</dbReference>
<name>A0AAP9DRB0_PANTH</name>
<evidence type="ECO:0000256" key="2">
    <source>
        <dbReference type="ARBA" id="ARBA00005614"/>
    </source>
</evidence>
<dbReference type="InterPro" id="IPR006070">
    <property type="entry name" value="Sua5-like_dom"/>
</dbReference>
<dbReference type="GO" id="GO:0003725">
    <property type="term" value="F:double-stranded RNA binding"/>
    <property type="evidence" value="ECO:0007669"/>
    <property type="project" value="InterPro"/>
</dbReference>
<keyword evidence="5" id="KW-0479">Metal-binding</keyword>